<dbReference type="EMBL" id="KB007991">
    <property type="protein sequence ID" value="ELR16482.1"/>
    <property type="molecule type" value="Genomic_DNA"/>
</dbReference>
<dbReference type="InterPro" id="IPR036047">
    <property type="entry name" value="F-box-like_dom_sf"/>
</dbReference>
<keyword evidence="10" id="KW-1185">Reference proteome</keyword>
<feature type="repeat" description="WD" evidence="4">
    <location>
        <begin position="307"/>
        <end position="346"/>
    </location>
</feature>
<dbReference type="InterPro" id="IPR029071">
    <property type="entry name" value="Ubiquitin-like_domsf"/>
</dbReference>
<dbReference type="Proteomes" id="UP000011083">
    <property type="component" value="Unassembled WGS sequence"/>
</dbReference>
<accession>L8GU55</accession>
<dbReference type="PRINTS" id="PR00320">
    <property type="entry name" value="GPROTEINBRPT"/>
</dbReference>
<feature type="repeat" description="WD" evidence="4">
    <location>
        <begin position="529"/>
        <end position="559"/>
    </location>
</feature>
<dbReference type="Gene3D" id="1.20.1280.50">
    <property type="match status" value="1"/>
</dbReference>
<dbReference type="Pfam" id="PF00400">
    <property type="entry name" value="WD40"/>
    <property type="match status" value="5"/>
</dbReference>
<dbReference type="PANTHER" id="PTHR19872">
    <property type="entry name" value="UBIQUITIN LIGASE SPECIFICITY FACTOR/HREP PROTEIN"/>
    <property type="match status" value="1"/>
</dbReference>
<keyword evidence="3" id="KW-0833">Ubl conjugation pathway</keyword>
<dbReference type="SUPFAM" id="SSF81383">
    <property type="entry name" value="F-box domain"/>
    <property type="match status" value="1"/>
</dbReference>
<dbReference type="GeneID" id="14917176"/>
<dbReference type="PROSITE" id="PS50294">
    <property type="entry name" value="WD_REPEATS_REGION"/>
    <property type="match status" value="5"/>
</dbReference>
<feature type="repeat" description="WD" evidence="4">
    <location>
        <begin position="389"/>
        <end position="428"/>
    </location>
</feature>
<evidence type="ECO:0000313" key="9">
    <source>
        <dbReference type="EMBL" id="ELR16482.1"/>
    </source>
</evidence>
<feature type="domain" description="F-box" evidence="8">
    <location>
        <begin position="124"/>
        <end position="171"/>
    </location>
</feature>
<dbReference type="InterPro" id="IPR036322">
    <property type="entry name" value="WD40_repeat_dom_sf"/>
</dbReference>
<proteinExistence type="predicted"/>
<evidence type="ECO:0000256" key="4">
    <source>
        <dbReference type="PROSITE-ProRule" id="PRU00221"/>
    </source>
</evidence>
<dbReference type="PANTHER" id="PTHR19872:SF9">
    <property type="entry name" value="UBIQUITIN-BINDING SDF UBIQUITIN LIGASE COMPLEX SUBUNIT"/>
    <property type="match status" value="1"/>
</dbReference>
<evidence type="ECO:0000256" key="2">
    <source>
        <dbReference type="ARBA" id="ARBA00022737"/>
    </source>
</evidence>
<gene>
    <name evidence="9" type="ORF">ACA1_002320</name>
</gene>
<dbReference type="SMART" id="SM00320">
    <property type="entry name" value="WD40"/>
    <property type="match status" value="7"/>
</dbReference>
<keyword evidence="2" id="KW-0677">Repeat</keyword>
<evidence type="ECO:0000256" key="3">
    <source>
        <dbReference type="ARBA" id="ARBA00022786"/>
    </source>
</evidence>
<dbReference type="CDD" id="cd17039">
    <property type="entry name" value="Ubl_ubiquitin_like"/>
    <property type="match status" value="1"/>
</dbReference>
<feature type="repeat" description="WD" evidence="4">
    <location>
        <begin position="347"/>
        <end position="388"/>
    </location>
</feature>
<keyword evidence="5" id="KW-0175">Coiled coil</keyword>
<dbReference type="AlphaFoldDB" id="L8GU55"/>
<dbReference type="STRING" id="1257118.L8GU55"/>
<dbReference type="InterPro" id="IPR019775">
    <property type="entry name" value="WD40_repeat_CS"/>
</dbReference>
<dbReference type="OrthoDB" id="1367865at2759"/>
<dbReference type="VEuPathDB" id="AmoebaDB:ACA1_002320"/>
<name>L8GU55_ACACF</name>
<feature type="domain" description="Ubiquitin-like" evidence="7">
    <location>
        <begin position="1"/>
        <end position="102"/>
    </location>
</feature>
<reference evidence="9 10" key="1">
    <citation type="journal article" date="2013" name="Genome Biol.">
        <title>Genome of Acanthamoeba castellanii highlights extensive lateral gene transfer and early evolution of tyrosine kinase signaling.</title>
        <authorList>
            <person name="Clarke M."/>
            <person name="Lohan A.J."/>
            <person name="Liu B."/>
            <person name="Lagkouvardos I."/>
            <person name="Roy S."/>
            <person name="Zafar N."/>
            <person name="Bertelli C."/>
            <person name="Schilde C."/>
            <person name="Kianianmomeni A."/>
            <person name="Burglin T.R."/>
            <person name="Frech C."/>
            <person name="Turcotte B."/>
            <person name="Kopec K.O."/>
            <person name="Synnott J.M."/>
            <person name="Choo C."/>
            <person name="Paponov I."/>
            <person name="Finkler A."/>
            <person name="Soon Heng Tan C."/>
            <person name="Hutchins A.P."/>
            <person name="Weinmeier T."/>
            <person name="Rattei T."/>
            <person name="Chu J.S."/>
            <person name="Gimenez G."/>
            <person name="Irimia M."/>
            <person name="Rigden D.J."/>
            <person name="Fitzpatrick D.A."/>
            <person name="Lorenzo-Morales J."/>
            <person name="Bateman A."/>
            <person name="Chiu C.H."/>
            <person name="Tang P."/>
            <person name="Hegemann P."/>
            <person name="Fromm H."/>
            <person name="Raoult D."/>
            <person name="Greub G."/>
            <person name="Miranda-Saavedra D."/>
            <person name="Chen N."/>
            <person name="Nash P."/>
            <person name="Ginger M.L."/>
            <person name="Horn M."/>
            <person name="Schaap P."/>
            <person name="Caler L."/>
            <person name="Loftus B."/>
        </authorList>
    </citation>
    <scope>NUCLEOTIDE SEQUENCE [LARGE SCALE GENOMIC DNA]</scope>
    <source>
        <strain evidence="9 10">Neff</strain>
    </source>
</reference>
<evidence type="ECO:0000256" key="6">
    <source>
        <dbReference type="SAM" id="MobiDB-lite"/>
    </source>
</evidence>
<evidence type="ECO:0000256" key="5">
    <source>
        <dbReference type="SAM" id="Coils"/>
    </source>
</evidence>
<dbReference type="InterPro" id="IPR015943">
    <property type="entry name" value="WD40/YVTN_repeat-like_dom_sf"/>
</dbReference>
<organism evidence="9 10">
    <name type="scientific">Acanthamoeba castellanii (strain ATCC 30010 / Neff)</name>
    <dbReference type="NCBI Taxonomy" id="1257118"/>
    <lineage>
        <taxon>Eukaryota</taxon>
        <taxon>Amoebozoa</taxon>
        <taxon>Discosea</taxon>
        <taxon>Longamoebia</taxon>
        <taxon>Centramoebida</taxon>
        <taxon>Acanthamoebidae</taxon>
        <taxon>Acanthamoeba</taxon>
    </lineage>
</organism>
<dbReference type="InterPro" id="IPR051075">
    <property type="entry name" value="SCF_subunit_WD-repeat"/>
</dbReference>
<dbReference type="CDD" id="cd00200">
    <property type="entry name" value="WD40"/>
    <property type="match status" value="1"/>
</dbReference>
<dbReference type="Pfam" id="PF12937">
    <property type="entry name" value="F-box-like"/>
    <property type="match status" value="1"/>
</dbReference>
<feature type="region of interest" description="Disordered" evidence="6">
    <location>
        <begin position="569"/>
        <end position="588"/>
    </location>
</feature>
<dbReference type="InterPro" id="IPR020472">
    <property type="entry name" value="WD40_PAC1"/>
</dbReference>
<protein>
    <submittedName>
        <fullName evidence="9">Fbox domain containing protein</fullName>
    </submittedName>
</protein>
<dbReference type="SUPFAM" id="SSF54236">
    <property type="entry name" value="Ubiquitin-like"/>
    <property type="match status" value="1"/>
</dbReference>
<dbReference type="OMA" id="EMLTHIM"/>
<feature type="compositionally biased region" description="Acidic residues" evidence="6">
    <location>
        <begin position="44"/>
        <end position="54"/>
    </location>
</feature>
<evidence type="ECO:0000259" key="8">
    <source>
        <dbReference type="PROSITE" id="PS50181"/>
    </source>
</evidence>
<dbReference type="Gene3D" id="2.130.10.10">
    <property type="entry name" value="YVTN repeat-like/Quinoprotein amine dehydrogenase"/>
    <property type="match status" value="2"/>
</dbReference>
<dbReference type="SUPFAM" id="SSF50978">
    <property type="entry name" value="WD40 repeat-like"/>
    <property type="match status" value="1"/>
</dbReference>
<dbReference type="PROSITE" id="PS00678">
    <property type="entry name" value="WD_REPEATS_1"/>
    <property type="match status" value="3"/>
</dbReference>
<feature type="repeat" description="WD" evidence="4">
    <location>
        <begin position="479"/>
        <end position="520"/>
    </location>
</feature>
<keyword evidence="1 4" id="KW-0853">WD repeat</keyword>
<dbReference type="Gene3D" id="3.10.20.90">
    <property type="entry name" value="Phosphatidylinositol 3-kinase Catalytic Subunit, Chain A, domain 1"/>
    <property type="match status" value="1"/>
</dbReference>
<evidence type="ECO:0000313" key="10">
    <source>
        <dbReference type="Proteomes" id="UP000011083"/>
    </source>
</evidence>
<dbReference type="PROSITE" id="PS50053">
    <property type="entry name" value="UBIQUITIN_2"/>
    <property type="match status" value="1"/>
</dbReference>
<dbReference type="KEGG" id="acan:ACA1_002320"/>
<dbReference type="InterPro" id="IPR001680">
    <property type="entry name" value="WD40_rpt"/>
</dbReference>
<dbReference type="InterPro" id="IPR001810">
    <property type="entry name" value="F-box_dom"/>
</dbReference>
<dbReference type="PROSITE" id="PS50082">
    <property type="entry name" value="WD_REPEATS_2"/>
    <property type="match status" value="5"/>
</dbReference>
<evidence type="ECO:0000256" key="1">
    <source>
        <dbReference type="ARBA" id="ARBA00022574"/>
    </source>
</evidence>
<dbReference type="InterPro" id="IPR000626">
    <property type="entry name" value="Ubiquitin-like_dom"/>
</dbReference>
<feature type="region of interest" description="Disordered" evidence="6">
    <location>
        <begin position="39"/>
        <end position="58"/>
    </location>
</feature>
<feature type="coiled-coil region" evidence="5">
    <location>
        <begin position="177"/>
        <end position="234"/>
    </location>
</feature>
<evidence type="ECO:0000259" key="7">
    <source>
        <dbReference type="PROSITE" id="PS50053"/>
    </source>
</evidence>
<dbReference type="PROSITE" id="PS50181">
    <property type="entry name" value="FBOX"/>
    <property type="match status" value="1"/>
</dbReference>
<sequence>MRVSVQTDSGAVFPLEIGADETVEIIKKRLQSLLLLSSSQHEGQEEEEENDDVEQNQTDHADGVTMIEDMELSLGGRALENRRTLKDYSIVPNAALHLAISRGQDQNLPPADGVAALPQQATSLGTLSALPPEMLTHIMSFVPFEDLIVKVACLNRDWNKLVEDDSLWKMAFGRLWHKEVQEEEERKKLRRKALMEREYQAKKKKLEEDYERKRRELEEEYDKKRKKLESKKKEESWKQVFEQHYVVQKHWKSGKAWLQTLDVKRTINCLLFDDETDLVVCGNHSADGQGGEIRFWNLKKRTCTKTITAHDRWVRGLYWEKDRLFSCSNDKTVKVWNLNTGAFLNVYEGHENNVPMVQVSLADNIMVSCSRDQTVKIWDVGLGDCLTTLSGHSHAVNCVQFKDNVIVSGDRGGHLKVWDFRAGTCIKTMSTGLDVVQCVEFVGGRPNELIVAGGSSRSDEKKYPLEIWDLMLGSAVTSLYGHTGFNWAMQYDQPSGKLVTGGADRSIRVWDVKESKCEGEVLDRAKGRASNHADSIYTLQFSSNRVVSGSKDKTLKVWNFARAGKGHEEDVASRDVGDESEDEDRGRYGSYTHDYVFTGYQME</sequence>
<dbReference type="RefSeq" id="XP_004338495.1">
    <property type="nucleotide sequence ID" value="XM_004338447.1"/>
</dbReference>